<evidence type="ECO:0000256" key="1">
    <source>
        <dbReference type="SAM" id="SignalP"/>
    </source>
</evidence>
<comment type="caution">
    <text evidence="2">The sequence shown here is derived from an EMBL/GenBank/DDBJ whole genome shotgun (WGS) entry which is preliminary data.</text>
</comment>
<dbReference type="Proteomes" id="UP001239213">
    <property type="component" value="Unassembled WGS sequence"/>
</dbReference>
<keyword evidence="3" id="KW-1185">Reference proteome</keyword>
<organism evidence="2 3">
    <name type="scientific">Colletotrichum cuscutae</name>
    <dbReference type="NCBI Taxonomy" id="1209917"/>
    <lineage>
        <taxon>Eukaryota</taxon>
        <taxon>Fungi</taxon>
        <taxon>Dikarya</taxon>
        <taxon>Ascomycota</taxon>
        <taxon>Pezizomycotina</taxon>
        <taxon>Sordariomycetes</taxon>
        <taxon>Hypocreomycetidae</taxon>
        <taxon>Glomerellales</taxon>
        <taxon>Glomerellaceae</taxon>
        <taxon>Colletotrichum</taxon>
        <taxon>Colletotrichum acutatum species complex</taxon>
    </lineage>
</organism>
<feature type="chain" id="PRO_5042586534" evidence="1">
    <location>
        <begin position="23"/>
        <end position="183"/>
    </location>
</feature>
<protein>
    <submittedName>
        <fullName evidence="2">Uncharacterized protein</fullName>
    </submittedName>
</protein>
<reference evidence="2" key="1">
    <citation type="submission" date="2016-11" db="EMBL/GenBank/DDBJ databases">
        <title>The genome sequence of Colletotrichum cuscutae.</title>
        <authorList>
            <person name="Baroncelli R."/>
        </authorList>
    </citation>
    <scope>NUCLEOTIDE SEQUENCE</scope>
    <source>
        <strain evidence="2">IMI 304802</strain>
    </source>
</reference>
<feature type="signal peptide" evidence="1">
    <location>
        <begin position="1"/>
        <end position="22"/>
    </location>
</feature>
<keyword evidence="1" id="KW-0732">Signal</keyword>
<accession>A0AAI9V0B0</accession>
<dbReference type="EMBL" id="MPDP01000253">
    <property type="protein sequence ID" value="KAK1468187.1"/>
    <property type="molecule type" value="Genomic_DNA"/>
</dbReference>
<gene>
    <name evidence="2" type="ORF">CCUS01_06689</name>
</gene>
<evidence type="ECO:0000313" key="3">
    <source>
        <dbReference type="Proteomes" id="UP001239213"/>
    </source>
</evidence>
<evidence type="ECO:0000313" key="2">
    <source>
        <dbReference type="EMBL" id="KAK1468187.1"/>
    </source>
</evidence>
<proteinExistence type="predicted"/>
<sequence length="183" mass="20921">MFLGYFFFTLLSIVLNVTSVYATPAAHNGDTAKDVSLHKREAEKLQARLVCYHKQSYHVAIVIDRDEYDVSYRYHATQKGQTRTFKLDRDRRESGSYVDSLIPKLVANIPINGYVDAFDEVDELINDTDLLPSNGYDCWQYLKNALNAMRQSGWLTQSEMDSAYDELLQKAQDNGMTLTCQAL</sequence>
<name>A0AAI9V0B0_9PEZI</name>
<dbReference type="AlphaFoldDB" id="A0AAI9V0B0"/>